<evidence type="ECO:0000256" key="19">
    <source>
        <dbReference type="ARBA" id="ARBA00048173"/>
    </source>
</evidence>
<keyword evidence="5" id="KW-0548">Nucleotidyltransferase</keyword>
<evidence type="ECO:0000256" key="7">
    <source>
        <dbReference type="ARBA" id="ARBA00022723"/>
    </source>
</evidence>
<dbReference type="GO" id="GO:0032196">
    <property type="term" value="P:transposition"/>
    <property type="evidence" value="ECO:0007669"/>
    <property type="project" value="UniProtKB-KW"/>
</dbReference>
<evidence type="ECO:0000256" key="2">
    <source>
        <dbReference type="ARBA" id="ARBA00022578"/>
    </source>
</evidence>
<dbReference type="Pfam" id="PF22936">
    <property type="entry name" value="Pol_BBD"/>
    <property type="match status" value="1"/>
</dbReference>
<keyword evidence="6" id="KW-0540">Nuclease</keyword>
<evidence type="ECO:0000256" key="5">
    <source>
        <dbReference type="ARBA" id="ARBA00022695"/>
    </source>
</evidence>
<dbReference type="GO" id="GO:0003964">
    <property type="term" value="F:RNA-directed DNA polymerase activity"/>
    <property type="evidence" value="ECO:0007669"/>
    <property type="project" value="UniProtKB-KW"/>
</dbReference>
<keyword evidence="8" id="KW-0547">Nucleotide-binding</keyword>
<evidence type="ECO:0000256" key="1">
    <source>
        <dbReference type="ARBA" id="ARBA00002180"/>
    </source>
</evidence>
<dbReference type="Gene3D" id="3.30.420.10">
    <property type="entry name" value="Ribonuclease H-like superfamily/Ribonuclease H"/>
    <property type="match status" value="1"/>
</dbReference>
<keyword evidence="17" id="KW-0917">Virion maturation</keyword>
<dbReference type="InterPro" id="IPR039537">
    <property type="entry name" value="Retrotran_Ty1/copia-like"/>
</dbReference>
<evidence type="ECO:0000256" key="11">
    <source>
        <dbReference type="ARBA" id="ARBA00022840"/>
    </source>
</evidence>
<dbReference type="Pfam" id="PF25597">
    <property type="entry name" value="SH3_retrovirus"/>
    <property type="match status" value="1"/>
</dbReference>
<sequence>MYHLADSLAMSTEATENPTVTLNRLQNYAQHLESKQKDSVEEHTNTALFSSSSSHPSKLVYYCANGVHNPLNTSHKPSRCYIEFPHLRPKKKEKDNQTPSTHLLSTQALVTSTGFNGQKTQIIIDSAATHHMFSDKSLFTSLKKSSPFIVSTGDPTSKLFAEGVGSVSLVIEGKTLILKNCIFVPKISHTLISLLELFKDSIKIEKLSAERFVIRNSNEIILSGKITNRLMTVLHQPVKALISVGSLWHQRLGHPSNQVVKTLGLPPTSETCEVCLTGKSSLLLFSGSFDKTQHPLECIHLDVNEAFNEFVKLEVFSENFHNTRIKKLVRNRGGKFENEWFKDLATSSGFIHIFSPTATPEHNGFAERANRTILNKARCLLIRSNIPRSYWAKAVNTATFLSNLIPTASRNNKAPFVLWASKVPQLKRLRTFGCKTFIIVHRKDRDWKLAPTSEEGILLGFENHNSSYQILQLRDKKLVVTRHALFIEDHFPSLDKGSDSTDCSRWVETGDENDVFFDCNEYAIEKSNLQTPPEDHHDVAIQESPSSAVEQMCENLTPNNPHKIMVIGP</sequence>
<comment type="catalytic activity">
    <reaction evidence="19">
        <text>DNA(n) + a 2'-deoxyribonucleoside 5'-triphosphate = DNA(n+1) + diphosphate</text>
        <dbReference type="Rhea" id="RHEA:22508"/>
        <dbReference type="Rhea" id="RHEA-COMP:17339"/>
        <dbReference type="Rhea" id="RHEA-COMP:17340"/>
        <dbReference type="ChEBI" id="CHEBI:33019"/>
        <dbReference type="ChEBI" id="CHEBI:61560"/>
        <dbReference type="ChEBI" id="CHEBI:173112"/>
        <dbReference type="EC" id="2.7.7.49"/>
    </reaction>
</comment>
<dbReference type="GO" id="GO:0008233">
    <property type="term" value="F:peptidase activity"/>
    <property type="evidence" value="ECO:0007669"/>
    <property type="project" value="UniProtKB-KW"/>
</dbReference>
<evidence type="ECO:0000256" key="10">
    <source>
        <dbReference type="ARBA" id="ARBA00022801"/>
    </source>
</evidence>
<dbReference type="GO" id="GO:0004519">
    <property type="term" value="F:endonuclease activity"/>
    <property type="evidence" value="ECO:0007669"/>
    <property type="project" value="UniProtKB-KW"/>
</dbReference>
<dbReference type="GO" id="GO:0005634">
    <property type="term" value="C:nucleus"/>
    <property type="evidence" value="ECO:0007669"/>
    <property type="project" value="UniProtKB-ARBA"/>
</dbReference>
<keyword evidence="4" id="KW-0645">Protease</keyword>
<dbReference type="PANTHER" id="PTHR42648:SF11">
    <property type="entry name" value="TRANSPOSON TY4-P GAG-POL POLYPROTEIN"/>
    <property type="match status" value="1"/>
</dbReference>
<evidence type="ECO:0000259" key="21">
    <source>
        <dbReference type="PROSITE" id="PS50994"/>
    </source>
</evidence>
<keyword evidence="11" id="KW-0067">ATP-binding</keyword>
<keyword evidence="7" id="KW-0479">Metal-binding</keyword>
<evidence type="ECO:0000256" key="20">
    <source>
        <dbReference type="ARBA" id="ARBA00049244"/>
    </source>
</evidence>
<evidence type="ECO:0000256" key="8">
    <source>
        <dbReference type="ARBA" id="ARBA00022741"/>
    </source>
</evidence>
<evidence type="ECO:0000256" key="4">
    <source>
        <dbReference type="ARBA" id="ARBA00022670"/>
    </source>
</evidence>
<comment type="catalytic activity">
    <reaction evidence="20">
        <text>DNA(n) + a 2'-deoxyribonucleoside 5'-triphosphate = DNA(n+1) + diphosphate</text>
        <dbReference type="Rhea" id="RHEA:22508"/>
        <dbReference type="Rhea" id="RHEA-COMP:17339"/>
        <dbReference type="Rhea" id="RHEA-COMP:17340"/>
        <dbReference type="ChEBI" id="CHEBI:33019"/>
        <dbReference type="ChEBI" id="CHEBI:61560"/>
        <dbReference type="ChEBI" id="CHEBI:173112"/>
        <dbReference type="EC" id="2.7.7.7"/>
    </reaction>
</comment>
<keyword evidence="2" id="KW-0815">Transposition</keyword>
<dbReference type="Proteomes" id="UP000765509">
    <property type="component" value="Unassembled WGS sequence"/>
</dbReference>
<dbReference type="GO" id="GO:0006508">
    <property type="term" value="P:proteolysis"/>
    <property type="evidence" value="ECO:0007669"/>
    <property type="project" value="UniProtKB-KW"/>
</dbReference>
<comment type="caution">
    <text evidence="22">The sequence shown here is derived from an EMBL/GenBank/DDBJ whole genome shotgun (WGS) entry which is preliminary data.</text>
</comment>
<dbReference type="EMBL" id="AVOT02059372">
    <property type="protein sequence ID" value="MBW0553043.1"/>
    <property type="molecule type" value="Genomic_DNA"/>
</dbReference>
<protein>
    <recommendedName>
        <fullName evidence="21">Integrase catalytic domain-containing protein</fullName>
    </recommendedName>
</protein>
<keyword evidence="12" id="KW-0460">Magnesium</keyword>
<evidence type="ECO:0000256" key="16">
    <source>
        <dbReference type="ARBA" id="ARBA00022932"/>
    </source>
</evidence>
<keyword evidence="18" id="KW-0233">DNA recombination</keyword>
<reference evidence="22" key="1">
    <citation type="submission" date="2021-03" db="EMBL/GenBank/DDBJ databases">
        <title>Draft genome sequence of rust myrtle Austropuccinia psidii MF-1, a brazilian biotype.</title>
        <authorList>
            <person name="Quecine M.C."/>
            <person name="Pachon D.M.R."/>
            <person name="Bonatelli M.L."/>
            <person name="Correr F.H."/>
            <person name="Franceschini L.M."/>
            <person name="Leite T.F."/>
            <person name="Margarido G.R.A."/>
            <person name="Almeida C.A."/>
            <person name="Ferrarezi J.A."/>
            <person name="Labate C.A."/>
        </authorList>
    </citation>
    <scope>NUCLEOTIDE SEQUENCE</scope>
    <source>
        <strain evidence="22">MF-1</strain>
    </source>
</reference>
<dbReference type="GO" id="GO:0006310">
    <property type="term" value="P:DNA recombination"/>
    <property type="evidence" value="ECO:0007669"/>
    <property type="project" value="UniProtKB-KW"/>
</dbReference>
<dbReference type="SUPFAM" id="SSF53098">
    <property type="entry name" value="Ribonuclease H-like"/>
    <property type="match status" value="1"/>
</dbReference>
<name>A0A9Q3IZ61_9BASI</name>
<dbReference type="InterPro" id="IPR054722">
    <property type="entry name" value="PolX-like_BBD"/>
</dbReference>
<evidence type="ECO:0000256" key="9">
    <source>
        <dbReference type="ARBA" id="ARBA00022759"/>
    </source>
</evidence>
<comment type="function">
    <text evidence="1">The aspartyl protease (PR) mediates the proteolytic cleavages of the Gag and Gag-Pol polyproteins after assembly of the VLP.</text>
</comment>
<dbReference type="GO" id="GO:0015074">
    <property type="term" value="P:DNA integration"/>
    <property type="evidence" value="ECO:0007669"/>
    <property type="project" value="UniProtKB-KW"/>
</dbReference>
<keyword evidence="14" id="KW-0229">DNA integration</keyword>
<evidence type="ECO:0000256" key="13">
    <source>
        <dbReference type="ARBA" id="ARBA00022884"/>
    </source>
</evidence>
<dbReference type="GO" id="GO:0003887">
    <property type="term" value="F:DNA-directed DNA polymerase activity"/>
    <property type="evidence" value="ECO:0007669"/>
    <property type="project" value="UniProtKB-KW"/>
</dbReference>
<evidence type="ECO:0000256" key="18">
    <source>
        <dbReference type="ARBA" id="ARBA00023172"/>
    </source>
</evidence>
<dbReference type="InterPro" id="IPR057670">
    <property type="entry name" value="SH3_retrovirus"/>
</dbReference>
<dbReference type="AlphaFoldDB" id="A0A9Q3IZ61"/>
<dbReference type="GO" id="GO:0003723">
    <property type="term" value="F:RNA binding"/>
    <property type="evidence" value="ECO:0007669"/>
    <property type="project" value="UniProtKB-KW"/>
</dbReference>
<dbReference type="PANTHER" id="PTHR42648">
    <property type="entry name" value="TRANSPOSASE, PUTATIVE-RELATED"/>
    <property type="match status" value="1"/>
</dbReference>
<evidence type="ECO:0000256" key="12">
    <source>
        <dbReference type="ARBA" id="ARBA00022842"/>
    </source>
</evidence>
<dbReference type="InterPro" id="IPR025724">
    <property type="entry name" value="GAG-pre-integrase_dom"/>
</dbReference>
<evidence type="ECO:0000313" key="23">
    <source>
        <dbReference type="Proteomes" id="UP000765509"/>
    </source>
</evidence>
<feature type="domain" description="Integrase catalytic" evidence="21">
    <location>
        <begin position="233"/>
        <end position="423"/>
    </location>
</feature>
<keyword evidence="16" id="KW-0239">DNA-directed DNA polymerase</keyword>
<dbReference type="InterPro" id="IPR001584">
    <property type="entry name" value="Integrase_cat-core"/>
</dbReference>
<keyword evidence="3" id="KW-1188">Viral release from host cell</keyword>
<evidence type="ECO:0000256" key="6">
    <source>
        <dbReference type="ARBA" id="ARBA00022722"/>
    </source>
</evidence>
<keyword evidence="15" id="KW-0695">RNA-directed DNA polymerase</keyword>
<evidence type="ECO:0000256" key="17">
    <source>
        <dbReference type="ARBA" id="ARBA00023113"/>
    </source>
</evidence>
<proteinExistence type="predicted"/>
<evidence type="ECO:0000256" key="14">
    <source>
        <dbReference type="ARBA" id="ARBA00022908"/>
    </source>
</evidence>
<keyword evidence="9" id="KW-0255">Endonuclease</keyword>
<keyword evidence="16" id="KW-0808">Transferase</keyword>
<dbReference type="InterPro" id="IPR012337">
    <property type="entry name" value="RNaseH-like_sf"/>
</dbReference>
<dbReference type="Pfam" id="PF13976">
    <property type="entry name" value="gag_pre-integrs"/>
    <property type="match status" value="1"/>
</dbReference>
<evidence type="ECO:0000256" key="3">
    <source>
        <dbReference type="ARBA" id="ARBA00022612"/>
    </source>
</evidence>
<organism evidence="22 23">
    <name type="scientific">Austropuccinia psidii MF-1</name>
    <dbReference type="NCBI Taxonomy" id="1389203"/>
    <lineage>
        <taxon>Eukaryota</taxon>
        <taxon>Fungi</taxon>
        <taxon>Dikarya</taxon>
        <taxon>Basidiomycota</taxon>
        <taxon>Pucciniomycotina</taxon>
        <taxon>Pucciniomycetes</taxon>
        <taxon>Pucciniales</taxon>
        <taxon>Sphaerophragmiaceae</taxon>
        <taxon>Austropuccinia</taxon>
    </lineage>
</organism>
<evidence type="ECO:0000313" key="22">
    <source>
        <dbReference type="EMBL" id="MBW0553043.1"/>
    </source>
</evidence>
<gene>
    <name evidence="22" type="ORF">O181_092758</name>
</gene>
<evidence type="ECO:0000256" key="15">
    <source>
        <dbReference type="ARBA" id="ARBA00022918"/>
    </source>
</evidence>
<dbReference type="GO" id="GO:0046872">
    <property type="term" value="F:metal ion binding"/>
    <property type="evidence" value="ECO:0007669"/>
    <property type="project" value="UniProtKB-KW"/>
</dbReference>
<accession>A0A9Q3IZ61</accession>
<dbReference type="PROSITE" id="PS50994">
    <property type="entry name" value="INTEGRASE"/>
    <property type="match status" value="1"/>
</dbReference>
<keyword evidence="13" id="KW-0694">RNA-binding</keyword>
<keyword evidence="23" id="KW-1185">Reference proteome</keyword>
<dbReference type="InterPro" id="IPR036397">
    <property type="entry name" value="RNaseH_sf"/>
</dbReference>
<dbReference type="GO" id="GO:0005524">
    <property type="term" value="F:ATP binding"/>
    <property type="evidence" value="ECO:0007669"/>
    <property type="project" value="UniProtKB-KW"/>
</dbReference>
<keyword evidence="10" id="KW-0378">Hydrolase</keyword>